<dbReference type="Proteomes" id="UP000887540">
    <property type="component" value="Unplaced"/>
</dbReference>
<dbReference type="PANTHER" id="PTHR35373">
    <property type="entry name" value="PROTEIN CBG16894"/>
    <property type="match status" value="1"/>
</dbReference>
<evidence type="ECO:0000313" key="2">
    <source>
        <dbReference type="WBParaSite" id="ACRNAN_scaffold1813.g29512.t1"/>
    </source>
</evidence>
<sequence length="98" mass="11266">MKPKVLRTRDIRVVYFDEQENAKYPLMRTWGKATNNDVYWAVDFRRCLPGEKHGKSNVIIDIEDGLKKGLTVKDADSFLNCLRAVAPMNVIIVDNLNI</sequence>
<accession>A0A914D423</accession>
<keyword evidence="1" id="KW-1185">Reference proteome</keyword>
<reference evidence="2" key="1">
    <citation type="submission" date="2022-11" db="UniProtKB">
        <authorList>
            <consortium name="WormBaseParasite"/>
        </authorList>
    </citation>
    <scope>IDENTIFICATION</scope>
</reference>
<dbReference type="WBParaSite" id="ACRNAN_scaffold1813.g29512.t1">
    <property type="protein sequence ID" value="ACRNAN_scaffold1813.g29512.t1"/>
    <property type="gene ID" value="ACRNAN_scaffold1813.g29512"/>
</dbReference>
<name>A0A914D423_9BILA</name>
<protein>
    <submittedName>
        <fullName evidence="2">Uncharacterized protein</fullName>
    </submittedName>
</protein>
<organism evidence="1 2">
    <name type="scientific">Acrobeloides nanus</name>
    <dbReference type="NCBI Taxonomy" id="290746"/>
    <lineage>
        <taxon>Eukaryota</taxon>
        <taxon>Metazoa</taxon>
        <taxon>Ecdysozoa</taxon>
        <taxon>Nematoda</taxon>
        <taxon>Chromadorea</taxon>
        <taxon>Rhabditida</taxon>
        <taxon>Tylenchina</taxon>
        <taxon>Cephalobomorpha</taxon>
        <taxon>Cephaloboidea</taxon>
        <taxon>Cephalobidae</taxon>
        <taxon>Acrobeloides</taxon>
    </lineage>
</organism>
<evidence type="ECO:0000313" key="1">
    <source>
        <dbReference type="Proteomes" id="UP000887540"/>
    </source>
</evidence>
<dbReference type="AlphaFoldDB" id="A0A914D423"/>
<proteinExistence type="predicted"/>